<evidence type="ECO:0000256" key="2">
    <source>
        <dbReference type="ARBA" id="ARBA00004370"/>
    </source>
</evidence>
<dbReference type="EC" id="2.7.13.3" evidence="3"/>
<proteinExistence type="predicted"/>
<dbReference type="PRINTS" id="PR00344">
    <property type="entry name" value="BCTRLSENSOR"/>
</dbReference>
<accession>A0ABW4KF44</accession>
<keyword evidence="7 11" id="KW-0418">Kinase</keyword>
<dbReference type="RefSeq" id="WP_380773574.1">
    <property type="nucleotide sequence ID" value="NZ_JBHUEO010000020.1"/>
</dbReference>
<dbReference type="PANTHER" id="PTHR45453">
    <property type="entry name" value="PHOSPHATE REGULON SENSOR PROTEIN PHOR"/>
    <property type="match status" value="1"/>
</dbReference>
<sequence length="123" mass="13982">MELQEVEFDGDPAFLEKVWENLLSNAIKYTEPWGSIEVSPTEQDHKVKVTFCDTGIGIDEEHLDRIFDRFYIVDESRTKEISGTGPGLSIVQQGVKLHGGEMDVYRNKERGMTFTVTLPNCNL</sequence>
<dbReference type="SUPFAM" id="SSF55874">
    <property type="entry name" value="ATPase domain of HSP90 chaperone/DNA topoisomerase II/histidine kinase"/>
    <property type="match status" value="1"/>
</dbReference>
<comment type="catalytic activity">
    <reaction evidence="1">
        <text>ATP + protein L-histidine = ADP + protein N-phospho-L-histidine.</text>
        <dbReference type="EC" id="2.7.13.3"/>
    </reaction>
</comment>
<dbReference type="PROSITE" id="PS50109">
    <property type="entry name" value="HIS_KIN"/>
    <property type="match status" value="1"/>
</dbReference>
<dbReference type="Proteomes" id="UP001597301">
    <property type="component" value="Unassembled WGS sequence"/>
</dbReference>
<dbReference type="InterPro" id="IPR050351">
    <property type="entry name" value="BphY/WalK/GraS-like"/>
</dbReference>
<evidence type="ECO:0000256" key="8">
    <source>
        <dbReference type="ARBA" id="ARBA00022840"/>
    </source>
</evidence>
<evidence type="ECO:0000256" key="5">
    <source>
        <dbReference type="ARBA" id="ARBA00022679"/>
    </source>
</evidence>
<keyword evidence="8" id="KW-0067">ATP-binding</keyword>
<evidence type="ECO:0000256" key="3">
    <source>
        <dbReference type="ARBA" id="ARBA00012438"/>
    </source>
</evidence>
<dbReference type="EMBL" id="JBHUEO010000020">
    <property type="protein sequence ID" value="MFD1706865.1"/>
    <property type="molecule type" value="Genomic_DNA"/>
</dbReference>
<evidence type="ECO:0000256" key="7">
    <source>
        <dbReference type="ARBA" id="ARBA00022777"/>
    </source>
</evidence>
<comment type="subcellular location">
    <subcellularLocation>
        <location evidence="2">Membrane</location>
    </subcellularLocation>
</comment>
<dbReference type="InterPro" id="IPR005467">
    <property type="entry name" value="His_kinase_dom"/>
</dbReference>
<evidence type="ECO:0000256" key="9">
    <source>
        <dbReference type="ARBA" id="ARBA00023012"/>
    </source>
</evidence>
<reference evidence="12" key="1">
    <citation type="journal article" date="2019" name="Int. J. Syst. Evol. Microbiol.">
        <title>The Global Catalogue of Microorganisms (GCM) 10K type strain sequencing project: providing services to taxonomists for standard genome sequencing and annotation.</title>
        <authorList>
            <consortium name="The Broad Institute Genomics Platform"/>
            <consortium name="The Broad Institute Genome Sequencing Center for Infectious Disease"/>
            <person name="Wu L."/>
            <person name="Ma J."/>
        </authorList>
    </citation>
    <scope>NUCLEOTIDE SEQUENCE [LARGE SCALE GENOMIC DNA]</scope>
    <source>
        <strain evidence="12">CGMCC 1.12295</strain>
    </source>
</reference>
<keyword evidence="6" id="KW-0547">Nucleotide-binding</keyword>
<keyword evidence="12" id="KW-1185">Reference proteome</keyword>
<evidence type="ECO:0000256" key="4">
    <source>
        <dbReference type="ARBA" id="ARBA00022553"/>
    </source>
</evidence>
<evidence type="ECO:0000256" key="6">
    <source>
        <dbReference type="ARBA" id="ARBA00022741"/>
    </source>
</evidence>
<evidence type="ECO:0000256" key="1">
    <source>
        <dbReference type="ARBA" id="ARBA00000085"/>
    </source>
</evidence>
<keyword evidence="5" id="KW-0808">Transferase</keyword>
<evidence type="ECO:0000313" key="12">
    <source>
        <dbReference type="Proteomes" id="UP001597301"/>
    </source>
</evidence>
<dbReference type="Gene3D" id="3.30.565.10">
    <property type="entry name" value="Histidine kinase-like ATPase, C-terminal domain"/>
    <property type="match status" value="1"/>
</dbReference>
<organism evidence="11 12">
    <name type="scientific">Siminovitchia sediminis</name>
    <dbReference type="NCBI Taxonomy" id="1274353"/>
    <lineage>
        <taxon>Bacteria</taxon>
        <taxon>Bacillati</taxon>
        <taxon>Bacillota</taxon>
        <taxon>Bacilli</taxon>
        <taxon>Bacillales</taxon>
        <taxon>Bacillaceae</taxon>
        <taxon>Siminovitchia</taxon>
    </lineage>
</organism>
<dbReference type="Pfam" id="PF02518">
    <property type="entry name" value="HATPase_c"/>
    <property type="match status" value="1"/>
</dbReference>
<protein>
    <recommendedName>
        <fullName evidence="3">histidine kinase</fullName>
        <ecNumber evidence="3">2.7.13.3</ecNumber>
    </recommendedName>
</protein>
<dbReference type="SMART" id="SM00387">
    <property type="entry name" value="HATPase_c"/>
    <property type="match status" value="1"/>
</dbReference>
<keyword evidence="9" id="KW-0902">Two-component regulatory system</keyword>
<dbReference type="InterPro" id="IPR036890">
    <property type="entry name" value="HATPase_C_sf"/>
</dbReference>
<comment type="caution">
    <text evidence="11">The sequence shown here is derived from an EMBL/GenBank/DDBJ whole genome shotgun (WGS) entry which is preliminary data.</text>
</comment>
<feature type="domain" description="Histidine kinase" evidence="10">
    <location>
        <begin position="1"/>
        <end position="122"/>
    </location>
</feature>
<evidence type="ECO:0000313" key="11">
    <source>
        <dbReference type="EMBL" id="MFD1706865.1"/>
    </source>
</evidence>
<evidence type="ECO:0000259" key="10">
    <source>
        <dbReference type="PROSITE" id="PS50109"/>
    </source>
</evidence>
<dbReference type="InterPro" id="IPR003594">
    <property type="entry name" value="HATPase_dom"/>
</dbReference>
<dbReference type="PANTHER" id="PTHR45453:SF1">
    <property type="entry name" value="PHOSPHATE REGULON SENSOR PROTEIN PHOR"/>
    <property type="match status" value="1"/>
</dbReference>
<name>A0ABW4KF44_9BACI</name>
<dbReference type="GO" id="GO:0016301">
    <property type="term" value="F:kinase activity"/>
    <property type="evidence" value="ECO:0007669"/>
    <property type="project" value="UniProtKB-KW"/>
</dbReference>
<dbReference type="CDD" id="cd00075">
    <property type="entry name" value="HATPase"/>
    <property type="match status" value="1"/>
</dbReference>
<dbReference type="InterPro" id="IPR004358">
    <property type="entry name" value="Sig_transdc_His_kin-like_C"/>
</dbReference>
<gene>
    <name evidence="11" type="ORF">ACFSCZ_08995</name>
</gene>
<keyword evidence="4" id="KW-0597">Phosphoprotein</keyword>